<gene>
    <name evidence="1" type="ORF">JFY71_05440</name>
</gene>
<reference evidence="1 2" key="1">
    <citation type="journal article" date="2022" name="Int. J. Syst. Evol. Microbiol.">
        <title>Miniphocaeibacter halophilus sp. nov., an ammonium-tolerant acetate-producing bacterium isolated from a biogas system.</title>
        <authorList>
            <person name="Schnurer A."/>
            <person name="Singh A."/>
            <person name="Bi S."/>
            <person name="Qiao W."/>
            <person name="Westerholm M."/>
        </authorList>
    </citation>
    <scope>NUCLEOTIDE SEQUENCE [LARGE SCALE GENOMIC DNA]</scope>
    <source>
        <strain evidence="1 2">AMB_01</strain>
    </source>
</reference>
<name>A0AC61N3Q8_9FIRM</name>
<accession>A0AC61N3Q8</accession>
<dbReference type="Proteomes" id="UP000595814">
    <property type="component" value="Chromosome"/>
</dbReference>
<proteinExistence type="predicted"/>
<keyword evidence="2" id="KW-1185">Reference proteome</keyword>
<dbReference type="EMBL" id="CP066744">
    <property type="protein sequence ID" value="QQK08981.1"/>
    <property type="molecule type" value="Genomic_DNA"/>
</dbReference>
<evidence type="ECO:0000313" key="1">
    <source>
        <dbReference type="EMBL" id="QQK08981.1"/>
    </source>
</evidence>
<evidence type="ECO:0000313" key="2">
    <source>
        <dbReference type="Proteomes" id="UP000595814"/>
    </source>
</evidence>
<organism evidence="1 2">
    <name type="scientific">Miniphocaeibacter halophilus</name>
    <dbReference type="NCBI Taxonomy" id="2931922"/>
    <lineage>
        <taxon>Bacteria</taxon>
        <taxon>Bacillati</taxon>
        <taxon>Bacillota</taxon>
        <taxon>Tissierellia</taxon>
        <taxon>Tissierellales</taxon>
        <taxon>Peptoniphilaceae</taxon>
        <taxon>Miniphocaeibacter</taxon>
    </lineage>
</organism>
<sequence>MIKTLEYNNEKIHYKLQRKNVKNINIRIKNNIVNISANNSVSEKYIEDILFSKWDWLIKALNKKENIFLQNKEYKYISGEEFLYLGEKYCLNVIKANENKVILNNDLNLYIEDSKDTNTMKRILDNWFLNEMDYVFKDSLKRNYPLITAYTKVKPKLKYRKMTASWGNCRMPSGIITLNKYLIRTPLNFIDYVMVHELVHLVHQNHGKNFYKLLEKLMPDWKIKKEIGNNYN</sequence>
<protein>
    <submittedName>
        <fullName evidence="1">M48 family metallopeptidase</fullName>
    </submittedName>
</protein>